<name>A0A3G2KGF3_9CAUD</name>
<dbReference type="RefSeq" id="YP_009841784.1">
    <property type="nucleotide sequence ID" value="NC_048734.1"/>
</dbReference>
<organism evidence="1 2">
    <name type="scientific">Mycobacterium phage Fowlmouth</name>
    <dbReference type="NCBI Taxonomy" id="2419978"/>
    <lineage>
        <taxon>Viruses</taxon>
        <taxon>Duplodnaviria</taxon>
        <taxon>Heunggongvirae</taxon>
        <taxon>Uroviricota</taxon>
        <taxon>Caudoviricetes</taxon>
        <taxon>Fowlmouthvirus</taxon>
        <taxon>Fowlmouthvirus fowlmouth</taxon>
    </lineage>
</organism>
<dbReference type="EMBL" id="MH834613">
    <property type="protein sequence ID" value="AYN58066.1"/>
    <property type="molecule type" value="Genomic_DNA"/>
</dbReference>
<protein>
    <submittedName>
        <fullName evidence="1">Uncharacterized protein</fullName>
    </submittedName>
</protein>
<reference evidence="1" key="1">
    <citation type="submission" date="2018-09" db="EMBL/GenBank/DDBJ databases">
        <authorList>
            <person name="Bryant B."/>
            <person name="Burch A."/>
            <person name="Dorissaint R."/>
            <person name="Douthitt C."/>
            <person name="Garofalo J."/>
            <person name="Kuiack J."/>
            <person name="Marcillon S."/>
            <person name="Moreno J."/>
            <person name="Norus J."/>
            <person name="Parks M."/>
            <person name="Peroza J."/>
            <person name="Wilse K."/>
            <person name="Wiersma-Koch H."/>
            <person name="D'Elia T."/>
            <person name="Garlena R.A."/>
            <person name="Russell D.A."/>
            <person name="Pope W.H."/>
            <person name="Jacobs-Sera D."/>
            <person name="Hatfull G.F."/>
        </authorList>
    </citation>
    <scope>NUCLEOTIDE SEQUENCE [LARGE SCALE GENOMIC DNA]</scope>
</reference>
<dbReference type="GeneID" id="55611977"/>
<gene>
    <name evidence="1" type="primary">117</name>
    <name evidence="1" type="ORF">SEA_FOWLMOUTH_117</name>
</gene>
<accession>A0A3G2KGF3</accession>
<proteinExistence type="predicted"/>
<dbReference type="KEGG" id="vg:55611977"/>
<evidence type="ECO:0000313" key="2">
    <source>
        <dbReference type="Proteomes" id="UP000278789"/>
    </source>
</evidence>
<dbReference type="Proteomes" id="UP000278789">
    <property type="component" value="Segment"/>
</dbReference>
<sequence length="56" mass="6796">MCGKEPMIGQHFDFQEFIFDRVTESMRLEREARIAKAEANFRKDLESGRVWKWKVF</sequence>
<keyword evidence="2" id="KW-1185">Reference proteome</keyword>
<evidence type="ECO:0000313" key="1">
    <source>
        <dbReference type="EMBL" id="AYN58066.1"/>
    </source>
</evidence>